<dbReference type="PANTHER" id="PTHR38479">
    <property type="entry name" value="LMO0824 PROTEIN"/>
    <property type="match status" value="1"/>
</dbReference>
<dbReference type="Pfam" id="PF06224">
    <property type="entry name" value="AlkZ-like"/>
    <property type="match status" value="1"/>
</dbReference>
<dbReference type="KEGG" id="cku:UL82_05305"/>
<protein>
    <submittedName>
        <fullName evidence="1">Winged helix DNA-binding domain</fullName>
    </submittedName>
</protein>
<evidence type="ECO:0000313" key="2">
    <source>
        <dbReference type="Proteomes" id="UP000033457"/>
    </source>
</evidence>
<dbReference type="GO" id="GO:0003677">
    <property type="term" value="F:DNA binding"/>
    <property type="evidence" value="ECO:0007669"/>
    <property type="project" value="UniProtKB-KW"/>
</dbReference>
<organism evidence="1 2">
    <name type="scientific">Corynebacterium kutscheri</name>
    <dbReference type="NCBI Taxonomy" id="35755"/>
    <lineage>
        <taxon>Bacteria</taxon>
        <taxon>Bacillati</taxon>
        <taxon>Actinomycetota</taxon>
        <taxon>Actinomycetes</taxon>
        <taxon>Mycobacteriales</taxon>
        <taxon>Corynebacteriaceae</taxon>
        <taxon>Corynebacterium</taxon>
    </lineage>
</organism>
<dbReference type="InterPro" id="IPR009351">
    <property type="entry name" value="AlkZ-like"/>
</dbReference>
<keyword evidence="2" id="KW-1185">Reference proteome</keyword>
<evidence type="ECO:0000313" key="1">
    <source>
        <dbReference type="EMBL" id="AKE41236.1"/>
    </source>
</evidence>
<dbReference type="AlphaFoldDB" id="A0A0F6TDT3"/>
<proteinExistence type="predicted"/>
<dbReference type="EMBL" id="CP011312">
    <property type="protein sequence ID" value="AKE41236.1"/>
    <property type="molecule type" value="Genomic_DNA"/>
</dbReference>
<keyword evidence="1" id="KW-0238">DNA-binding</keyword>
<name>A0A0F6TDT3_9CORY</name>
<dbReference type="PANTHER" id="PTHR38479:SF2">
    <property type="entry name" value="WINGED HELIX DNA-BINDING DOMAIN-CONTAINING PROTEIN"/>
    <property type="match status" value="1"/>
</dbReference>
<reference evidence="1 2" key="1">
    <citation type="journal article" date="2015" name="Genome Announc.">
        <title>Complete Genome Sequence of Corynebacterium kutscheri DSM 20755, a Corynebacterial Type Strain with Remarkably Low G+C Content of Chromosomal DNA.</title>
        <authorList>
            <person name="Ruckert C."/>
            <person name="Albersmeier A."/>
            <person name="Winkler A."/>
            <person name="Tauch A."/>
        </authorList>
    </citation>
    <scope>NUCLEOTIDE SEQUENCE [LARGE SCALE GENOMIC DNA]</scope>
    <source>
        <strain evidence="1 2">DSM 20755</strain>
    </source>
</reference>
<sequence length="316" mass="35598">MVMQRKELQARRVIAQALSPSDAMKQLQTAVDVAYHMLASQAQNYRGSITALALRSQVNEEAVEAAYADYSVVRTWTQRGTIHAICAQDLWLTQVIGARGLASVAASARRLDIDSGTYEDYSRRIIELTMQLRSRDELKTELGIDASIASNLLRRLGRLGLIVQGKKIGRHDSFIATAALNEITMPEDPIREIVRRYFSSRGPAQIADCMWWSTLSKTTIAKELDALISTGELLTITCDNKQYYMGRWQENVVAKEIDKALQLTRELPPFDELIMAYTDRDEVFHPQIDRLRVLTKNGLSWASTLHQAEIIGRVGE</sequence>
<accession>A0A0F6TDT3</accession>
<dbReference type="HOGENOM" id="CLU_047003_0_0_11"/>
<dbReference type="STRING" id="35755.UL82_05305"/>
<gene>
    <name evidence="1" type="ORF">UL82_05305</name>
</gene>
<dbReference type="Proteomes" id="UP000033457">
    <property type="component" value="Chromosome"/>
</dbReference>